<dbReference type="InterPro" id="IPR007194">
    <property type="entry name" value="TRAPP_component"/>
</dbReference>
<evidence type="ECO:0000256" key="1">
    <source>
        <dbReference type="ARBA" id="ARBA00006218"/>
    </source>
</evidence>
<accession>A0A1R2C4E4</accession>
<dbReference type="Gene3D" id="3.30.1380.20">
    <property type="entry name" value="Trafficking protein particle complex subunit 3"/>
    <property type="match status" value="1"/>
</dbReference>
<evidence type="ECO:0000313" key="2">
    <source>
        <dbReference type="EMBL" id="OMJ83841.1"/>
    </source>
</evidence>
<dbReference type="GO" id="GO:0005801">
    <property type="term" value="C:cis-Golgi network"/>
    <property type="evidence" value="ECO:0007669"/>
    <property type="project" value="TreeGrafter"/>
</dbReference>
<evidence type="ECO:0000313" key="3">
    <source>
        <dbReference type="Proteomes" id="UP000187209"/>
    </source>
</evidence>
<protein>
    <recommendedName>
        <fullName evidence="4">Trafficking protein particle complex subunit</fullName>
    </recommendedName>
</protein>
<dbReference type="Pfam" id="PF04051">
    <property type="entry name" value="TRAPP"/>
    <property type="match status" value="1"/>
</dbReference>
<dbReference type="CDD" id="cd14944">
    <property type="entry name" value="TRAPPC6A_Trs33"/>
    <property type="match status" value="1"/>
</dbReference>
<reference evidence="2 3" key="1">
    <citation type="submission" date="2016-11" db="EMBL/GenBank/DDBJ databases">
        <title>The macronuclear genome of Stentor coeruleus: a giant cell with tiny introns.</title>
        <authorList>
            <person name="Slabodnick M."/>
            <person name="Ruby J.G."/>
            <person name="Reiff S.B."/>
            <person name="Swart E.C."/>
            <person name="Gosai S."/>
            <person name="Prabakaran S."/>
            <person name="Witkowska E."/>
            <person name="Larue G.E."/>
            <person name="Fisher S."/>
            <person name="Freeman R.M."/>
            <person name="Gunawardena J."/>
            <person name="Chu W."/>
            <person name="Stover N.A."/>
            <person name="Gregory B.D."/>
            <person name="Nowacki M."/>
            <person name="Derisi J."/>
            <person name="Roy S.W."/>
            <person name="Marshall W.F."/>
            <person name="Sood P."/>
        </authorList>
    </citation>
    <scope>NUCLEOTIDE SEQUENCE [LARGE SCALE GENOMIC DNA]</scope>
    <source>
        <strain evidence="2">WM001</strain>
    </source>
</reference>
<dbReference type="PANTHER" id="PTHR12817:SF0">
    <property type="entry name" value="GEO08327P1"/>
    <property type="match status" value="1"/>
</dbReference>
<dbReference type="GO" id="GO:0006888">
    <property type="term" value="P:endoplasmic reticulum to Golgi vesicle-mediated transport"/>
    <property type="evidence" value="ECO:0007669"/>
    <property type="project" value="TreeGrafter"/>
</dbReference>
<name>A0A1R2C4E4_9CILI</name>
<dbReference type="InterPro" id="IPR024096">
    <property type="entry name" value="NO_sig/Golgi_transp_ligand-bd"/>
</dbReference>
<dbReference type="PANTHER" id="PTHR12817">
    <property type="entry name" value="TRAFFICKING PROTEIN PARTICLE COMPLEX SUBUNIT 6B"/>
    <property type="match status" value="1"/>
</dbReference>
<comment type="caution">
    <text evidence="2">The sequence shown here is derived from an EMBL/GenBank/DDBJ whole genome shotgun (WGS) entry which is preliminary data.</text>
</comment>
<dbReference type="GO" id="GO:0030008">
    <property type="term" value="C:TRAPP complex"/>
    <property type="evidence" value="ECO:0007669"/>
    <property type="project" value="TreeGrafter"/>
</dbReference>
<dbReference type="EMBL" id="MPUH01000289">
    <property type="protein sequence ID" value="OMJ83841.1"/>
    <property type="molecule type" value="Genomic_DNA"/>
</dbReference>
<dbReference type="Proteomes" id="UP000187209">
    <property type="component" value="Unassembled WGS sequence"/>
</dbReference>
<dbReference type="OrthoDB" id="941624at2759"/>
<dbReference type="GO" id="GO:0005802">
    <property type="term" value="C:trans-Golgi network"/>
    <property type="evidence" value="ECO:0007669"/>
    <property type="project" value="TreeGrafter"/>
</dbReference>
<proteinExistence type="inferred from homology"/>
<organism evidence="2 3">
    <name type="scientific">Stentor coeruleus</name>
    <dbReference type="NCBI Taxonomy" id="5963"/>
    <lineage>
        <taxon>Eukaryota</taxon>
        <taxon>Sar</taxon>
        <taxon>Alveolata</taxon>
        <taxon>Ciliophora</taxon>
        <taxon>Postciliodesmatophora</taxon>
        <taxon>Heterotrichea</taxon>
        <taxon>Heterotrichida</taxon>
        <taxon>Stentoridae</taxon>
        <taxon>Stentor</taxon>
    </lineage>
</organism>
<sequence>MSTQIAIPDITYNLLINEIIKYSVCTDPNLSLLESLKNLTKEELQDKRQAMKEMGISVGERIIGFIVKEHVWTKEHNSLMRFICKELWMYLFGRYIGRLQANNKGVYIMYDYKFHWFQGLDLSESIDRENFEKFCSLALSWVCGVLKGAFKGLGKESSIEAAVEENNSCRFTITLKLG</sequence>
<dbReference type="InterPro" id="IPR037992">
    <property type="entry name" value="TRAPPC6/Trs33"/>
</dbReference>
<dbReference type="AlphaFoldDB" id="A0A1R2C4E4"/>
<dbReference type="SUPFAM" id="SSF111126">
    <property type="entry name" value="Ligand-binding domain in the NO signalling and Golgi transport"/>
    <property type="match status" value="1"/>
</dbReference>
<gene>
    <name evidence="2" type="ORF">SteCoe_15140</name>
</gene>
<keyword evidence="3" id="KW-1185">Reference proteome</keyword>
<evidence type="ECO:0008006" key="4">
    <source>
        <dbReference type="Google" id="ProtNLM"/>
    </source>
</evidence>
<comment type="similarity">
    <text evidence="1">Belongs to the TRAPP small subunits family. BET3 subfamily.</text>
</comment>